<organism evidence="6 7">
    <name type="scientific">Stephania japonica</name>
    <dbReference type="NCBI Taxonomy" id="461633"/>
    <lineage>
        <taxon>Eukaryota</taxon>
        <taxon>Viridiplantae</taxon>
        <taxon>Streptophyta</taxon>
        <taxon>Embryophyta</taxon>
        <taxon>Tracheophyta</taxon>
        <taxon>Spermatophyta</taxon>
        <taxon>Magnoliopsida</taxon>
        <taxon>Ranunculales</taxon>
        <taxon>Menispermaceae</taxon>
        <taxon>Menispermoideae</taxon>
        <taxon>Cissampelideae</taxon>
        <taxon>Stephania</taxon>
    </lineage>
</organism>
<dbReference type="GO" id="GO:0030247">
    <property type="term" value="F:polysaccharide binding"/>
    <property type="evidence" value="ECO:0007669"/>
    <property type="project" value="InterPro"/>
</dbReference>
<gene>
    <name evidence="6" type="ORF">Sjap_021097</name>
</gene>
<feature type="domain" description="Wall-associated receptor kinase galacturonan-binding" evidence="5">
    <location>
        <begin position="25"/>
        <end position="89"/>
    </location>
</feature>
<dbReference type="InterPro" id="IPR025287">
    <property type="entry name" value="WAK_GUB"/>
</dbReference>
<comment type="subcellular location">
    <subcellularLocation>
        <location evidence="1">Membrane</location>
        <topology evidence="1">Single-pass membrane protein</topology>
    </subcellularLocation>
</comment>
<name>A0AAP0HW57_9MAGN</name>
<evidence type="ECO:0000256" key="3">
    <source>
        <dbReference type="SAM" id="MobiDB-lite"/>
    </source>
</evidence>
<evidence type="ECO:0000313" key="7">
    <source>
        <dbReference type="Proteomes" id="UP001417504"/>
    </source>
</evidence>
<protein>
    <recommendedName>
        <fullName evidence="5">Wall-associated receptor kinase galacturonan-binding domain-containing protein</fullName>
    </recommendedName>
</protein>
<feature type="signal peptide" evidence="4">
    <location>
        <begin position="1"/>
        <end position="19"/>
    </location>
</feature>
<dbReference type="PANTHER" id="PTHR33138">
    <property type="entry name" value="OS01G0690200 PROTEIN"/>
    <property type="match status" value="1"/>
</dbReference>
<comment type="caution">
    <text evidence="6">The sequence shown here is derived from an EMBL/GenBank/DDBJ whole genome shotgun (WGS) entry which is preliminary data.</text>
</comment>
<dbReference type="AlphaFoldDB" id="A0AAP0HW57"/>
<feature type="chain" id="PRO_5042814385" description="Wall-associated receptor kinase galacturonan-binding domain-containing protein" evidence="4">
    <location>
        <begin position="20"/>
        <end position="419"/>
    </location>
</feature>
<feature type="region of interest" description="Disordered" evidence="3">
    <location>
        <begin position="320"/>
        <end position="351"/>
    </location>
</feature>
<evidence type="ECO:0000259" key="5">
    <source>
        <dbReference type="Pfam" id="PF13947"/>
    </source>
</evidence>
<evidence type="ECO:0000256" key="1">
    <source>
        <dbReference type="ARBA" id="ARBA00004167"/>
    </source>
</evidence>
<proteinExistence type="predicted"/>
<keyword evidence="2 4" id="KW-0732">Signal</keyword>
<feature type="region of interest" description="Disordered" evidence="3">
    <location>
        <begin position="364"/>
        <end position="419"/>
    </location>
</feature>
<dbReference type="EMBL" id="JBBNAE010000008">
    <property type="protein sequence ID" value="KAK9103843.1"/>
    <property type="molecule type" value="Genomic_DNA"/>
</dbReference>
<dbReference type="Proteomes" id="UP001417504">
    <property type="component" value="Unassembled WGS sequence"/>
</dbReference>
<dbReference type="PANTHER" id="PTHR33138:SF30">
    <property type="entry name" value="LEAF RUST 10 DISEASE-RESISTANCE LOCUS RECEPTOR-LIKE PROTEIN KINASE-LIKE 2.7"/>
    <property type="match status" value="1"/>
</dbReference>
<evidence type="ECO:0000256" key="4">
    <source>
        <dbReference type="SAM" id="SignalP"/>
    </source>
</evidence>
<dbReference type="Pfam" id="PF13947">
    <property type="entry name" value="GUB_WAK_bind"/>
    <property type="match status" value="1"/>
</dbReference>
<accession>A0AAP0HW57</accession>
<sequence length="419" mass="47079">MKLILILVPVLLLLVVVAAGDAGDCEPWSCGDLHNISYPFSLKGDPRNNCGPPEYELACENNRAILYLYHGSYYVLSINYLDLTMRVVDTGLQLHNCSSLPRHSLTLYNFTNRQDPYQLDYRYIEQPFVFLNCGFNGVVDTSQYVDMSPCINTSSSSPKNLRNYSSSNYYVVWRAYRGDIKEGCTIELVYSAFISDSTNITTYYDIHRQMLKGVALSWSNLLCVPCFHRGYEGCAIHQLNGLSSPFNCYDRRSSCGMLRPIPYWLAKVYDILGITYLYPERMDKYKRAALSIEITGTVLLFLLPGRTACGILWVRDTPPKADSDAGRRCDGQRPSERESGERRGGEHRTKRGVDLAPLRSHFFLHGGRPERQRPPGQSPEIPLRRVEATEGGGGRGRGGELVLPSTAVDGGKMNFPPPL</sequence>
<evidence type="ECO:0000256" key="2">
    <source>
        <dbReference type="ARBA" id="ARBA00022729"/>
    </source>
</evidence>
<keyword evidence="7" id="KW-1185">Reference proteome</keyword>
<dbReference type="GO" id="GO:0016020">
    <property type="term" value="C:membrane"/>
    <property type="evidence" value="ECO:0007669"/>
    <property type="project" value="UniProtKB-SubCell"/>
</dbReference>
<reference evidence="6 7" key="1">
    <citation type="submission" date="2024-01" db="EMBL/GenBank/DDBJ databases">
        <title>Genome assemblies of Stephania.</title>
        <authorList>
            <person name="Yang L."/>
        </authorList>
    </citation>
    <scope>NUCLEOTIDE SEQUENCE [LARGE SCALE GENOMIC DNA]</scope>
    <source>
        <strain evidence="6">QJT</strain>
        <tissue evidence="6">Leaf</tissue>
    </source>
</reference>
<evidence type="ECO:0000313" key="6">
    <source>
        <dbReference type="EMBL" id="KAK9103843.1"/>
    </source>
</evidence>